<feature type="domain" description="Proline dehydrogenase" evidence="7">
    <location>
        <begin position="167"/>
        <end position="448"/>
    </location>
</feature>
<dbReference type="Gene3D" id="3.20.20.220">
    <property type="match status" value="1"/>
</dbReference>
<evidence type="ECO:0000256" key="3">
    <source>
        <dbReference type="ARBA" id="ARBA00023002"/>
    </source>
</evidence>
<name>A0A9P4M6E5_9PEZI</name>
<evidence type="ECO:0000313" key="8">
    <source>
        <dbReference type="EMBL" id="KAF2098800.1"/>
    </source>
</evidence>
<evidence type="ECO:0000259" key="7">
    <source>
        <dbReference type="Pfam" id="PF01619"/>
    </source>
</evidence>
<dbReference type="GO" id="GO:0005739">
    <property type="term" value="C:mitochondrion"/>
    <property type="evidence" value="ECO:0007669"/>
    <property type="project" value="TreeGrafter"/>
</dbReference>
<comment type="cofactor">
    <cofactor evidence="5">
        <name>FAD</name>
        <dbReference type="ChEBI" id="CHEBI:57692"/>
    </cofactor>
</comment>
<dbReference type="EMBL" id="ML978126">
    <property type="protein sequence ID" value="KAF2098800.1"/>
    <property type="molecule type" value="Genomic_DNA"/>
</dbReference>
<dbReference type="InterPro" id="IPR029041">
    <property type="entry name" value="FAD-linked_oxidoreductase-like"/>
</dbReference>
<keyword evidence="5" id="KW-0274">FAD</keyword>
<evidence type="ECO:0000256" key="5">
    <source>
        <dbReference type="RuleBase" id="RU364054"/>
    </source>
</evidence>
<feature type="region of interest" description="Disordered" evidence="6">
    <location>
        <begin position="18"/>
        <end position="38"/>
    </location>
</feature>
<dbReference type="AlphaFoldDB" id="A0A9P4M6E5"/>
<dbReference type="InterPro" id="IPR015659">
    <property type="entry name" value="Proline_oxidase"/>
</dbReference>
<evidence type="ECO:0000256" key="6">
    <source>
        <dbReference type="SAM" id="MobiDB-lite"/>
    </source>
</evidence>
<dbReference type="Proteomes" id="UP000799772">
    <property type="component" value="Unassembled WGS sequence"/>
</dbReference>
<comment type="function">
    <text evidence="5">Converts proline to delta-1-pyrroline-5-carboxylate.</text>
</comment>
<dbReference type="SUPFAM" id="SSF51730">
    <property type="entry name" value="FAD-linked oxidoreductase"/>
    <property type="match status" value="1"/>
</dbReference>
<dbReference type="GO" id="GO:0071949">
    <property type="term" value="F:FAD binding"/>
    <property type="evidence" value="ECO:0007669"/>
    <property type="project" value="TreeGrafter"/>
</dbReference>
<keyword evidence="5" id="KW-0285">Flavoprotein</keyword>
<accession>A0A9P4M6E5</accession>
<dbReference type="GO" id="GO:0004657">
    <property type="term" value="F:proline dehydrogenase activity"/>
    <property type="evidence" value="ECO:0007669"/>
    <property type="project" value="UniProtKB-EC"/>
</dbReference>
<reference evidence="8" key="1">
    <citation type="journal article" date="2020" name="Stud. Mycol.">
        <title>101 Dothideomycetes genomes: a test case for predicting lifestyles and emergence of pathogens.</title>
        <authorList>
            <person name="Haridas S."/>
            <person name="Albert R."/>
            <person name="Binder M."/>
            <person name="Bloem J."/>
            <person name="Labutti K."/>
            <person name="Salamov A."/>
            <person name="Andreopoulos B."/>
            <person name="Baker S."/>
            <person name="Barry K."/>
            <person name="Bills G."/>
            <person name="Bluhm B."/>
            <person name="Cannon C."/>
            <person name="Castanera R."/>
            <person name="Culley D."/>
            <person name="Daum C."/>
            <person name="Ezra D."/>
            <person name="Gonzalez J."/>
            <person name="Henrissat B."/>
            <person name="Kuo A."/>
            <person name="Liang C."/>
            <person name="Lipzen A."/>
            <person name="Lutzoni F."/>
            <person name="Magnuson J."/>
            <person name="Mondo S."/>
            <person name="Nolan M."/>
            <person name="Ohm R."/>
            <person name="Pangilinan J."/>
            <person name="Park H.-J."/>
            <person name="Ramirez L."/>
            <person name="Alfaro M."/>
            <person name="Sun H."/>
            <person name="Tritt A."/>
            <person name="Yoshinaga Y."/>
            <person name="Zwiers L.-H."/>
            <person name="Turgeon B."/>
            <person name="Goodwin S."/>
            <person name="Spatafora J."/>
            <person name="Crous P."/>
            <person name="Grigoriev I."/>
        </authorList>
    </citation>
    <scope>NUCLEOTIDE SEQUENCE</scope>
    <source>
        <strain evidence="8">CBS 133067</strain>
    </source>
</reference>
<gene>
    <name evidence="8" type="ORF">NA57DRAFT_66100</name>
</gene>
<dbReference type="Pfam" id="PF01619">
    <property type="entry name" value="Pro_dh"/>
    <property type="match status" value="1"/>
</dbReference>
<dbReference type="OrthoDB" id="5464at2759"/>
<dbReference type="InterPro" id="IPR002872">
    <property type="entry name" value="Proline_DH_dom"/>
</dbReference>
<sequence length="468" mass="52095">MASSVIKTSTRTFLKIRPPLNLQSTQRRPQASLSTQKPIDTIVAKEAPNISAARPDGFSRPPLARLSTSSIVRNLLLSAFFTSPVLFRPAFYIFEKIANSKSAWLNPDRNPLLRAAIHPNQAEIAQTSSEIRRLGFSGVVLCYGKEVQVQGGNRLVGYANSSVDTMEAEIDQWANGNLLTLDMIGEGDWLGIKYTGAGPRITEALLQGGAAPSKFVEAMDRICDRAASKGCRIWIDAEQQVLQKTIDQWTFDLMRRHNRPGKQALIYNTIQAYLKSSRGKLQHQLELSQKEGWRLGIKLVRGAYINNDIRDRIHDTKADTDASYNGIVEDVLRGHFPALVNRQDTNLDLLLAGHNSESIRRATRLASSLAAQSKLKVVPEFGQLQGMAEDIGCELLQMADDVKKQSTSPPADRYTPKVYKCLTWGSIQECMQYLTRRLVENRGAASGMSVGAAEFRKELFRRLTGRYA</sequence>
<comment type="catalytic activity">
    <reaction evidence="5">
        <text>L-proline + a quinone = (S)-1-pyrroline-5-carboxylate + a quinol + H(+)</text>
        <dbReference type="Rhea" id="RHEA:23784"/>
        <dbReference type="ChEBI" id="CHEBI:15378"/>
        <dbReference type="ChEBI" id="CHEBI:17388"/>
        <dbReference type="ChEBI" id="CHEBI:24646"/>
        <dbReference type="ChEBI" id="CHEBI:60039"/>
        <dbReference type="ChEBI" id="CHEBI:132124"/>
        <dbReference type="EC" id="1.5.5.2"/>
    </reaction>
</comment>
<organism evidence="8 9">
    <name type="scientific">Rhizodiscina lignyota</name>
    <dbReference type="NCBI Taxonomy" id="1504668"/>
    <lineage>
        <taxon>Eukaryota</taxon>
        <taxon>Fungi</taxon>
        <taxon>Dikarya</taxon>
        <taxon>Ascomycota</taxon>
        <taxon>Pezizomycotina</taxon>
        <taxon>Dothideomycetes</taxon>
        <taxon>Pleosporomycetidae</taxon>
        <taxon>Aulographales</taxon>
        <taxon>Rhizodiscinaceae</taxon>
        <taxon>Rhizodiscina</taxon>
    </lineage>
</organism>
<proteinExistence type="inferred from homology"/>
<dbReference type="PANTHER" id="PTHR13914">
    <property type="entry name" value="PROLINE OXIDASE"/>
    <property type="match status" value="1"/>
</dbReference>
<keyword evidence="3 5" id="KW-0560">Oxidoreductase</keyword>
<feature type="compositionally biased region" description="Polar residues" evidence="6">
    <location>
        <begin position="21"/>
        <end position="38"/>
    </location>
</feature>
<keyword evidence="9" id="KW-1185">Reference proteome</keyword>
<evidence type="ECO:0000313" key="9">
    <source>
        <dbReference type="Proteomes" id="UP000799772"/>
    </source>
</evidence>
<dbReference type="EC" id="1.5.5.2" evidence="2 5"/>
<dbReference type="GO" id="GO:0010133">
    <property type="term" value="P:L-proline catabolic process to L-glutamate"/>
    <property type="evidence" value="ECO:0007669"/>
    <property type="project" value="TreeGrafter"/>
</dbReference>
<dbReference type="PANTHER" id="PTHR13914:SF34">
    <property type="entry name" value="PROLINE DEHYDROGENASE"/>
    <property type="match status" value="1"/>
</dbReference>
<comment type="similarity">
    <text evidence="1 5">Belongs to the proline oxidase family.</text>
</comment>
<evidence type="ECO:0000256" key="4">
    <source>
        <dbReference type="ARBA" id="ARBA00023062"/>
    </source>
</evidence>
<evidence type="ECO:0000256" key="1">
    <source>
        <dbReference type="ARBA" id="ARBA00005869"/>
    </source>
</evidence>
<comment type="caution">
    <text evidence="8">The sequence shown here is derived from an EMBL/GenBank/DDBJ whole genome shotgun (WGS) entry which is preliminary data.</text>
</comment>
<evidence type="ECO:0000256" key="2">
    <source>
        <dbReference type="ARBA" id="ARBA00012695"/>
    </source>
</evidence>
<protein>
    <recommendedName>
        <fullName evidence="2 5">Proline dehydrogenase</fullName>
        <ecNumber evidence="2 5">1.5.5.2</ecNumber>
    </recommendedName>
</protein>
<keyword evidence="4 5" id="KW-0642">Proline metabolism</keyword>